<evidence type="ECO:0000313" key="6">
    <source>
        <dbReference type="Proteomes" id="UP001552594"/>
    </source>
</evidence>
<feature type="domain" description="GTPase-associated protein 1-like C-terminal" evidence="4">
    <location>
        <begin position="308"/>
        <end position="401"/>
    </location>
</feature>
<evidence type="ECO:0000259" key="4">
    <source>
        <dbReference type="Pfam" id="PF20052"/>
    </source>
</evidence>
<keyword evidence="6" id="KW-1185">Reference proteome</keyword>
<comment type="caution">
    <text evidence="5">The sequence shown here is derived from an EMBL/GenBank/DDBJ whole genome shotgun (WGS) entry which is preliminary data.</text>
</comment>
<evidence type="ECO:0000313" key="5">
    <source>
        <dbReference type="EMBL" id="MEV5509985.1"/>
    </source>
</evidence>
<dbReference type="Proteomes" id="UP001552594">
    <property type="component" value="Unassembled WGS sequence"/>
</dbReference>
<evidence type="ECO:0000259" key="2">
    <source>
        <dbReference type="Pfam" id="PF20013"/>
    </source>
</evidence>
<dbReference type="InterPro" id="IPR045401">
    <property type="entry name" value="GAP1-M"/>
</dbReference>
<organism evidence="5 6">
    <name type="scientific">Streptomyces orinoci</name>
    <name type="common">Streptoverticillium orinoci</name>
    <dbReference type="NCBI Taxonomy" id="67339"/>
    <lineage>
        <taxon>Bacteria</taxon>
        <taxon>Bacillati</taxon>
        <taxon>Actinomycetota</taxon>
        <taxon>Actinomycetes</taxon>
        <taxon>Kitasatosporales</taxon>
        <taxon>Streptomycetaceae</taxon>
        <taxon>Streptomyces</taxon>
    </lineage>
</organism>
<evidence type="ECO:0000256" key="1">
    <source>
        <dbReference type="SAM" id="MobiDB-lite"/>
    </source>
</evidence>
<feature type="domain" description="GTPase-associated protein 1 N-terminal" evidence="2">
    <location>
        <begin position="34"/>
        <end position="170"/>
    </location>
</feature>
<feature type="region of interest" description="Disordered" evidence="1">
    <location>
        <begin position="1"/>
        <end position="23"/>
    </location>
</feature>
<name>A0ABV3K4M0_STRON</name>
<feature type="domain" description="GTPase-associated protein 1-like C-terminal" evidence="4">
    <location>
        <begin position="405"/>
        <end position="787"/>
    </location>
</feature>
<accession>A0ABV3K4M0</accession>
<feature type="domain" description="GTPase-associated protein 1 middle" evidence="3">
    <location>
        <begin position="186"/>
        <end position="286"/>
    </location>
</feature>
<dbReference type="EMBL" id="JBFAUK010000026">
    <property type="protein sequence ID" value="MEV5509985.1"/>
    <property type="molecule type" value="Genomic_DNA"/>
</dbReference>
<dbReference type="Pfam" id="PF20013">
    <property type="entry name" value="GAP1-N2"/>
    <property type="match status" value="1"/>
</dbReference>
<dbReference type="Pfam" id="PF20014">
    <property type="entry name" value="GAP1-M"/>
    <property type="match status" value="1"/>
</dbReference>
<dbReference type="InterPro" id="IPR049532">
    <property type="entry name" value="GAP1-like_C"/>
</dbReference>
<gene>
    <name evidence="5" type="ORF">AB0L16_26700</name>
</gene>
<dbReference type="Pfam" id="PF20052">
    <property type="entry name" value="GAP1-C"/>
    <property type="match status" value="2"/>
</dbReference>
<dbReference type="RefSeq" id="WP_364854922.1">
    <property type="nucleotide sequence ID" value="NZ_JBFAUK010000026.1"/>
</dbReference>
<proteinExistence type="predicted"/>
<protein>
    <submittedName>
        <fullName evidence="5">GTPase-associated protein 1-related protein</fullName>
    </submittedName>
</protein>
<reference evidence="5 6" key="1">
    <citation type="submission" date="2024-06" db="EMBL/GenBank/DDBJ databases">
        <title>The Natural Products Discovery Center: Release of the First 8490 Sequenced Strains for Exploring Actinobacteria Biosynthetic Diversity.</title>
        <authorList>
            <person name="Kalkreuter E."/>
            <person name="Kautsar S.A."/>
            <person name="Yang D."/>
            <person name="Bader C.D."/>
            <person name="Teijaro C.N."/>
            <person name="Fluegel L."/>
            <person name="Davis C.M."/>
            <person name="Simpson J.R."/>
            <person name="Lauterbach L."/>
            <person name="Steele A.D."/>
            <person name="Gui C."/>
            <person name="Meng S."/>
            <person name="Li G."/>
            <person name="Viehrig K."/>
            <person name="Ye F."/>
            <person name="Su P."/>
            <person name="Kiefer A.F."/>
            <person name="Nichols A."/>
            <person name="Cepeda A.J."/>
            <person name="Yan W."/>
            <person name="Fan B."/>
            <person name="Jiang Y."/>
            <person name="Adhikari A."/>
            <person name="Zheng C.-J."/>
            <person name="Schuster L."/>
            <person name="Cowan T.M."/>
            <person name="Smanski M.J."/>
            <person name="Chevrette M.G."/>
            <person name="De Carvalho L.P.S."/>
            <person name="Shen B."/>
        </authorList>
    </citation>
    <scope>NUCLEOTIDE SEQUENCE [LARGE SCALE GENOMIC DNA]</scope>
    <source>
        <strain evidence="5 6">NPDC052347</strain>
    </source>
</reference>
<evidence type="ECO:0000259" key="3">
    <source>
        <dbReference type="Pfam" id="PF20014"/>
    </source>
</evidence>
<dbReference type="InterPro" id="IPR045402">
    <property type="entry name" value="GAP1-N2"/>
</dbReference>
<sequence length="818" mass="87584">MVGRVPGRCRPSGASPGASSRVRRQAVEGECVNLRQLHYTFAPSGSQSGPDRSALRPVAVSPGVCPAVEEEAGRLLAYEPPPNAPGWSSPEEVARFPVAFSHHRLSDGSRLLCRTVCTAGGGGHAPRQVYAHALHLPQDGPLPGGLLPIEAWESPSWAERLPNGQAPAPLAELVPARCIDKAGLVDFVGKRAERLEGFLADVRTLFRSPDAPQLLVIEEDSGQVAHWIAVASAVLPRELAHRLTFTTYTGRPMLARQQIVGTVPTADFTYARVAAERRYRVHDCTGGPCSPARGDGDPWAAVAARVLLAGRPALFTEAARLRAADDREARHDAGRLAALALRDGVALDANGRTAAARWLAEHPGDGSLLRRVVTALAAADTARTAQEWAALGRLSGHFARLRARPAGIRLARDLREELSRTEAGTPVNRLAGLLRLAGALGMDERFAPPALCARLTAAALGEPAADRAAVWTMTEAHPGLRAALLTALEHRAAKGEVAAVAAAVPESVPMAGGSGHPHLRLAVALAAARRERGPADRAVLFNTLMVKADSAHQHDPDVLRAAFHLVWGDAPITAGEAGRLLDRWSDEGRLTALRAAGLDETFLRAALDSAPDDRDAPRLAGALLRHGMARTSTRQGAALRLLEEAGRLETDLAAPGFTGRMTVLTARARPLEPGIARRSATALADRLLLGADGLDELPALVRSGDPGLLAGYARRARSQTVAHRLRREPALAARCFIAWQSLPGAGPLWDDTREQLLATVLRPAVRRMRRESLAELERCLGLRGGSWPVRYRDWNRLGVVDRWRGWWGAVGVLARRRC</sequence>